<name>A0A2P8DV66_9ACTN</name>
<accession>A0A2P8DV66</accession>
<comment type="caution">
    <text evidence="1">The sequence shown here is derived from an EMBL/GenBank/DDBJ whole genome shotgun (WGS) entry which is preliminary data.</text>
</comment>
<evidence type="ECO:0000313" key="1">
    <source>
        <dbReference type="EMBL" id="PSL01128.1"/>
    </source>
</evidence>
<dbReference type="EMBL" id="PYGE01000015">
    <property type="protein sequence ID" value="PSL01128.1"/>
    <property type="molecule type" value="Genomic_DNA"/>
</dbReference>
<gene>
    <name evidence="1" type="ORF">CLV30_11564</name>
</gene>
<reference evidence="1 2" key="1">
    <citation type="submission" date="2018-03" db="EMBL/GenBank/DDBJ databases">
        <title>Genomic Encyclopedia of Archaeal and Bacterial Type Strains, Phase II (KMG-II): from individual species to whole genera.</title>
        <authorList>
            <person name="Goeker M."/>
        </authorList>
    </citation>
    <scope>NUCLEOTIDE SEQUENCE [LARGE SCALE GENOMIC DNA]</scope>
    <source>
        <strain evidence="1 2">DSM 45211</strain>
    </source>
</reference>
<sequence length="105" mass="11304">MPDIDDLPRLFALHRRYDLTGGSGTGVIAYGTRYPSGRVTLAWRCSDVRSVSVYDDIADVEQIHGHNGLTDVRWIDPPTSAMAASDRPVVAAPTAGSCCAAPRDM</sequence>
<keyword evidence="2" id="KW-1185">Reference proteome</keyword>
<dbReference type="Proteomes" id="UP000243528">
    <property type="component" value="Unassembled WGS sequence"/>
</dbReference>
<organism evidence="1 2">
    <name type="scientific">Haloactinopolyspora alba</name>
    <dbReference type="NCBI Taxonomy" id="648780"/>
    <lineage>
        <taxon>Bacteria</taxon>
        <taxon>Bacillati</taxon>
        <taxon>Actinomycetota</taxon>
        <taxon>Actinomycetes</taxon>
        <taxon>Jiangellales</taxon>
        <taxon>Jiangellaceae</taxon>
        <taxon>Haloactinopolyspora</taxon>
    </lineage>
</organism>
<proteinExistence type="predicted"/>
<evidence type="ECO:0000313" key="2">
    <source>
        <dbReference type="Proteomes" id="UP000243528"/>
    </source>
</evidence>
<protein>
    <submittedName>
        <fullName evidence="1">Uncharacterized protein</fullName>
    </submittedName>
</protein>
<dbReference type="AlphaFoldDB" id="A0A2P8DV66"/>